<evidence type="ECO:0000256" key="7">
    <source>
        <dbReference type="SAM" id="Phobius"/>
    </source>
</evidence>
<dbReference type="AlphaFoldDB" id="A0A8S9HJN8"/>
<organism evidence="9 10">
    <name type="scientific">Brassica cretica</name>
    <name type="common">Mustard</name>
    <dbReference type="NCBI Taxonomy" id="69181"/>
    <lineage>
        <taxon>Eukaryota</taxon>
        <taxon>Viridiplantae</taxon>
        <taxon>Streptophyta</taxon>
        <taxon>Embryophyta</taxon>
        <taxon>Tracheophyta</taxon>
        <taxon>Spermatophyta</taxon>
        <taxon>Magnoliopsida</taxon>
        <taxon>eudicotyledons</taxon>
        <taxon>Gunneridae</taxon>
        <taxon>Pentapetalae</taxon>
        <taxon>rosids</taxon>
        <taxon>malvids</taxon>
        <taxon>Brassicales</taxon>
        <taxon>Brassicaceae</taxon>
        <taxon>Brassiceae</taxon>
        <taxon>Brassica</taxon>
    </lineage>
</organism>
<evidence type="ECO:0000313" key="9">
    <source>
        <dbReference type="EMBL" id="KAF2557027.1"/>
    </source>
</evidence>
<sequence>MNSRAIYAVVAILAIVISAVNASVGDFGGSLDFVRAGSSSLFSGCKGSIAECIAEEEEMEFDSDISRRILAQKKYVSYGAMRKNSLSIESSFRQRERKTKQTTKELCKASDLYKRFGSKNTMNSRAIYAVVAILAIVISAVNASVGDFGGSLDFVRAGSSSLFSGCKGSIAECIAEEEEMEFDSDISRRILAQKKYVSYGAMRKNSVPCSRRGASYYNCQRGAQANPYRRGCSTITRCRR</sequence>
<dbReference type="GO" id="GO:0009506">
    <property type="term" value="C:plasmodesma"/>
    <property type="evidence" value="ECO:0007669"/>
    <property type="project" value="TreeGrafter"/>
</dbReference>
<keyword evidence="7" id="KW-0812">Transmembrane</keyword>
<evidence type="ECO:0000256" key="5">
    <source>
        <dbReference type="ARBA" id="ARBA00022729"/>
    </source>
</evidence>
<dbReference type="GO" id="GO:0019722">
    <property type="term" value="P:calcium-mediated signaling"/>
    <property type="evidence" value="ECO:0007669"/>
    <property type="project" value="TreeGrafter"/>
</dbReference>
<name>A0A8S9HJN8_BRACR</name>
<dbReference type="PANTHER" id="PTHR33136:SF39">
    <property type="entry name" value="BNAA05G31730D PROTEIN"/>
    <property type="match status" value="1"/>
</dbReference>
<reference evidence="9" key="1">
    <citation type="submission" date="2019-12" db="EMBL/GenBank/DDBJ databases">
        <title>Genome sequencing and annotation of Brassica cretica.</title>
        <authorList>
            <person name="Studholme D.J."/>
            <person name="Sarris P.F."/>
        </authorList>
    </citation>
    <scope>NUCLEOTIDE SEQUENCE</scope>
    <source>
        <strain evidence="9">PFS-001/15</strain>
        <tissue evidence="9">Leaf</tissue>
    </source>
</reference>
<keyword evidence="6" id="KW-1015">Disulfide bond</keyword>
<keyword evidence="4" id="KW-0372">Hormone</keyword>
<protein>
    <submittedName>
        <fullName evidence="9">Uncharacterized protein</fullName>
    </submittedName>
</protein>
<comment type="caution">
    <text evidence="9">The sequence shown here is derived from an EMBL/GenBank/DDBJ whole genome shotgun (WGS) entry which is preliminary data.</text>
</comment>
<dbReference type="GO" id="GO:0040008">
    <property type="term" value="P:regulation of growth"/>
    <property type="evidence" value="ECO:0007669"/>
    <property type="project" value="UniProtKB-ARBA"/>
</dbReference>
<feature type="chain" id="PRO_5035827178" evidence="8">
    <location>
        <begin position="23"/>
        <end position="240"/>
    </location>
</feature>
<comment type="subcellular location">
    <subcellularLocation>
        <location evidence="1">Secreted</location>
    </subcellularLocation>
</comment>
<keyword evidence="7" id="KW-1133">Transmembrane helix</keyword>
<dbReference type="GO" id="GO:0005179">
    <property type="term" value="F:hormone activity"/>
    <property type="evidence" value="ECO:0007669"/>
    <property type="project" value="UniProtKB-KW"/>
</dbReference>
<evidence type="ECO:0000313" key="10">
    <source>
        <dbReference type="Proteomes" id="UP000712281"/>
    </source>
</evidence>
<dbReference type="EMBL" id="QGKW02001940">
    <property type="protein sequence ID" value="KAF2557027.1"/>
    <property type="molecule type" value="Genomic_DNA"/>
</dbReference>
<comment type="similarity">
    <text evidence="2">Belongs to the plant rapid alkalinization factor (RALF) family.</text>
</comment>
<evidence type="ECO:0000256" key="4">
    <source>
        <dbReference type="ARBA" id="ARBA00022702"/>
    </source>
</evidence>
<dbReference type="InterPro" id="IPR008801">
    <property type="entry name" value="RALF"/>
</dbReference>
<keyword evidence="5 8" id="KW-0732">Signal</keyword>
<dbReference type="PANTHER" id="PTHR33136">
    <property type="entry name" value="RAPID ALKALINIZATION FACTOR-LIKE"/>
    <property type="match status" value="1"/>
</dbReference>
<keyword evidence="7" id="KW-0472">Membrane</keyword>
<evidence type="ECO:0000256" key="2">
    <source>
        <dbReference type="ARBA" id="ARBA00009178"/>
    </source>
</evidence>
<evidence type="ECO:0000256" key="8">
    <source>
        <dbReference type="SAM" id="SignalP"/>
    </source>
</evidence>
<feature type="transmembrane region" description="Helical" evidence="7">
    <location>
        <begin position="126"/>
        <end position="146"/>
    </location>
</feature>
<accession>A0A8S9HJN8</accession>
<dbReference type="Pfam" id="PF05498">
    <property type="entry name" value="RALF"/>
    <property type="match status" value="2"/>
</dbReference>
<evidence type="ECO:0000256" key="3">
    <source>
        <dbReference type="ARBA" id="ARBA00022525"/>
    </source>
</evidence>
<dbReference type="GO" id="GO:0005576">
    <property type="term" value="C:extracellular region"/>
    <property type="evidence" value="ECO:0007669"/>
    <property type="project" value="UniProtKB-SubCell"/>
</dbReference>
<proteinExistence type="inferred from homology"/>
<evidence type="ECO:0000256" key="1">
    <source>
        <dbReference type="ARBA" id="ARBA00004613"/>
    </source>
</evidence>
<keyword evidence="3" id="KW-0964">Secreted</keyword>
<dbReference type="Proteomes" id="UP000712281">
    <property type="component" value="Unassembled WGS sequence"/>
</dbReference>
<evidence type="ECO:0000256" key="6">
    <source>
        <dbReference type="ARBA" id="ARBA00023157"/>
    </source>
</evidence>
<feature type="signal peptide" evidence="8">
    <location>
        <begin position="1"/>
        <end position="22"/>
    </location>
</feature>
<gene>
    <name evidence="9" type="ORF">F2Q68_00018250</name>
</gene>